<gene>
    <name evidence="2" type="ORF">GBAR_LOCUS13195</name>
</gene>
<organism evidence="2 3">
    <name type="scientific">Geodia barretti</name>
    <name type="common">Barrett's horny sponge</name>
    <dbReference type="NCBI Taxonomy" id="519541"/>
    <lineage>
        <taxon>Eukaryota</taxon>
        <taxon>Metazoa</taxon>
        <taxon>Porifera</taxon>
        <taxon>Demospongiae</taxon>
        <taxon>Heteroscleromorpha</taxon>
        <taxon>Tetractinellida</taxon>
        <taxon>Astrophorina</taxon>
        <taxon>Geodiidae</taxon>
        <taxon>Geodia</taxon>
    </lineage>
</organism>
<dbReference type="InterPro" id="IPR011009">
    <property type="entry name" value="Kinase-like_dom_sf"/>
</dbReference>
<keyword evidence="3" id="KW-1185">Reference proteome</keyword>
<keyword evidence="2" id="KW-0675">Receptor</keyword>
<dbReference type="InterPro" id="IPR000719">
    <property type="entry name" value="Prot_kinase_dom"/>
</dbReference>
<dbReference type="Pfam" id="PF07714">
    <property type="entry name" value="PK_Tyr_Ser-Thr"/>
    <property type="match status" value="1"/>
</dbReference>
<dbReference type="GO" id="GO:0007169">
    <property type="term" value="P:cell surface receptor protein tyrosine kinase signaling pathway"/>
    <property type="evidence" value="ECO:0007669"/>
    <property type="project" value="TreeGrafter"/>
</dbReference>
<dbReference type="InterPro" id="IPR008266">
    <property type="entry name" value="Tyr_kinase_AS"/>
</dbReference>
<protein>
    <submittedName>
        <fullName evidence="2">Ephrin type-A receptor 1</fullName>
    </submittedName>
</protein>
<comment type="caution">
    <text evidence="2">The sequence shown here is derived from an EMBL/GenBank/DDBJ whole genome shotgun (WGS) entry which is preliminary data.</text>
</comment>
<evidence type="ECO:0000313" key="3">
    <source>
        <dbReference type="Proteomes" id="UP001174909"/>
    </source>
</evidence>
<accession>A0AA35WJ99</accession>
<dbReference type="SMART" id="SM00219">
    <property type="entry name" value="TyrKc"/>
    <property type="match status" value="1"/>
</dbReference>
<dbReference type="Gene3D" id="1.10.510.10">
    <property type="entry name" value="Transferase(Phosphotransferase) domain 1"/>
    <property type="match status" value="1"/>
</dbReference>
<dbReference type="Proteomes" id="UP001174909">
    <property type="component" value="Unassembled WGS sequence"/>
</dbReference>
<dbReference type="PRINTS" id="PR00109">
    <property type="entry name" value="TYRKINASE"/>
</dbReference>
<reference evidence="2" key="1">
    <citation type="submission" date="2023-03" db="EMBL/GenBank/DDBJ databases">
        <authorList>
            <person name="Steffen K."/>
            <person name="Cardenas P."/>
        </authorList>
    </citation>
    <scope>NUCLEOTIDE SEQUENCE</scope>
</reference>
<dbReference type="GO" id="GO:0004714">
    <property type="term" value="F:transmembrane receptor protein tyrosine kinase activity"/>
    <property type="evidence" value="ECO:0007669"/>
    <property type="project" value="TreeGrafter"/>
</dbReference>
<dbReference type="PROSITE" id="PS00109">
    <property type="entry name" value="PROTEIN_KINASE_TYR"/>
    <property type="match status" value="1"/>
</dbReference>
<feature type="non-terminal residue" evidence="2">
    <location>
        <position position="1"/>
    </location>
</feature>
<evidence type="ECO:0000259" key="1">
    <source>
        <dbReference type="PROSITE" id="PS50011"/>
    </source>
</evidence>
<evidence type="ECO:0000313" key="2">
    <source>
        <dbReference type="EMBL" id="CAI8022479.1"/>
    </source>
</evidence>
<dbReference type="EMBL" id="CASHTH010001958">
    <property type="protein sequence ID" value="CAI8022479.1"/>
    <property type="molecule type" value="Genomic_DNA"/>
</dbReference>
<dbReference type="InterPro" id="IPR050122">
    <property type="entry name" value="RTK"/>
</dbReference>
<name>A0AA35WJ99_GEOBA</name>
<dbReference type="PANTHER" id="PTHR24416:SF611">
    <property type="entry name" value="TYROSINE-PROTEIN KINASE TRANSMEMBRANE RECEPTOR ROR"/>
    <property type="match status" value="1"/>
</dbReference>
<proteinExistence type="predicted"/>
<feature type="domain" description="Protein kinase" evidence="1">
    <location>
        <begin position="1"/>
        <end position="134"/>
    </location>
</feature>
<dbReference type="InterPro" id="IPR020635">
    <property type="entry name" value="Tyr_kinase_cat_dom"/>
</dbReference>
<dbReference type="PROSITE" id="PS50011">
    <property type="entry name" value="PROTEIN_KINASE_DOM"/>
    <property type="match status" value="1"/>
</dbReference>
<dbReference type="InterPro" id="IPR001245">
    <property type="entry name" value="Ser-Thr/Tyr_kinase_cat_dom"/>
</dbReference>
<dbReference type="GO" id="GO:0043235">
    <property type="term" value="C:receptor complex"/>
    <property type="evidence" value="ECO:0007669"/>
    <property type="project" value="TreeGrafter"/>
</dbReference>
<sequence>MEVAVKTLTDSANTVKFLQEAAIMAQFKHPNILTLHGVVTTTEPKMIVVELMHNGDLRAFLKDLRPDPGEMVPSDIPTHLLEFSVQIAIGMNYLASKGFIHRDLAARNILISKHNICKIADFGMARDLLDENYA</sequence>
<dbReference type="GO" id="GO:0005886">
    <property type="term" value="C:plasma membrane"/>
    <property type="evidence" value="ECO:0007669"/>
    <property type="project" value="TreeGrafter"/>
</dbReference>
<dbReference type="GO" id="GO:0005524">
    <property type="term" value="F:ATP binding"/>
    <property type="evidence" value="ECO:0007669"/>
    <property type="project" value="InterPro"/>
</dbReference>
<dbReference type="AlphaFoldDB" id="A0AA35WJ99"/>
<dbReference type="PANTHER" id="PTHR24416">
    <property type="entry name" value="TYROSINE-PROTEIN KINASE RECEPTOR"/>
    <property type="match status" value="1"/>
</dbReference>
<dbReference type="SUPFAM" id="SSF56112">
    <property type="entry name" value="Protein kinase-like (PK-like)"/>
    <property type="match status" value="1"/>
</dbReference>